<feature type="region of interest" description="Disordered" evidence="1">
    <location>
        <begin position="33"/>
        <end position="54"/>
    </location>
</feature>
<protein>
    <submittedName>
        <fullName evidence="2">Uncharacterized protein</fullName>
    </submittedName>
</protein>
<dbReference type="Proteomes" id="UP000319824">
    <property type="component" value="Unassembled WGS sequence"/>
</dbReference>
<gene>
    <name evidence="2" type="ORF">BCL32_0805</name>
</gene>
<feature type="compositionally biased region" description="Pro residues" evidence="1">
    <location>
        <begin position="43"/>
        <end position="54"/>
    </location>
</feature>
<sequence length="54" mass="5486">MKPRNLFILTAALAVAGLSAIYSYANLSPANEPALENTAASSPPAPPAPPAPNR</sequence>
<name>A0A559TL68_9HYPH</name>
<evidence type="ECO:0000313" key="2">
    <source>
        <dbReference type="EMBL" id="TVZ75312.1"/>
    </source>
</evidence>
<comment type="caution">
    <text evidence="2">The sequence shown here is derived from an EMBL/GenBank/DDBJ whole genome shotgun (WGS) entry which is preliminary data.</text>
</comment>
<organism evidence="2 3">
    <name type="scientific">Rhizobium mongolense USDA 1844</name>
    <dbReference type="NCBI Taxonomy" id="1079460"/>
    <lineage>
        <taxon>Bacteria</taxon>
        <taxon>Pseudomonadati</taxon>
        <taxon>Pseudomonadota</taxon>
        <taxon>Alphaproteobacteria</taxon>
        <taxon>Hyphomicrobiales</taxon>
        <taxon>Rhizobiaceae</taxon>
        <taxon>Rhizobium/Agrobacterium group</taxon>
        <taxon>Rhizobium</taxon>
    </lineage>
</organism>
<reference evidence="2 3" key="1">
    <citation type="submission" date="2019-06" db="EMBL/GenBank/DDBJ databases">
        <title>Pac Bio to generate improved reference genome sequences for organisms with transposon mutant libraries (support for FEBA project).</title>
        <authorList>
            <person name="Blow M."/>
        </authorList>
    </citation>
    <scope>NUCLEOTIDE SEQUENCE [LARGE SCALE GENOMIC DNA]</scope>
    <source>
        <strain evidence="2 3">USDA 1844</strain>
    </source>
</reference>
<evidence type="ECO:0000313" key="3">
    <source>
        <dbReference type="Proteomes" id="UP000319824"/>
    </source>
</evidence>
<proteinExistence type="predicted"/>
<evidence type="ECO:0000256" key="1">
    <source>
        <dbReference type="SAM" id="MobiDB-lite"/>
    </source>
</evidence>
<dbReference type="EMBL" id="VISO01000001">
    <property type="protein sequence ID" value="TVZ75312.1"/>
    <property type="molecule type" value="Genomic_DNA"/>
</dbReference>
<accession>A0A559TL68</accession>
<dbReference type="AlphaFoldDB" id="A0A559TL68"/>